<feature type="region of interest" description="Disordered" evidence="2">
    <location>
        <begin position="183"/>
        <end position="229"/>
    </location>
</feature>
<accession>A0ABR1KI07</accession>
<dbReference type="PROSITE" id="PS50157">
    <property type="entry name" value="ZINC_FINGER_C2H2_2"/>
    <property type="match status" value="1"/>
</dbReference>
<evidence type="ECO:0000313" key="5">
    <source>
        <dbReference type="Proteomes" id="UP001363622"/>
    </source>
</evidence>
<feature type="compositionally biased region" description="Polar residues" evidence="2">
    <location>
        <begin position="209"/>
        <end position="221"/>
    </location>
</feature>
<organism evidence="4 5">
    <name type="scientific">Phyllosticta citriasiana</name>
    <dbReference type="NCBI Taxonomy" id="595635"/>
    <lineage>
        <taxon>Eukaryota</taxon>
        <taxon>Fungi</taxon>
        <taxon>Dikarya</taxon>
        <taxon>Ascomycota</taxon>
        <taxon>Pezizomycotina</taxon>
        <taxon>Dothideomycetes</taxon>
        <taxon>Dothideomycetes incertae sedis</taxon>
        <taxon>Botryosphaeriales</taxon>
        <taxon>Phyllostictaceae</taxon>
        <taxon>Phyllosticta</taxon>
    </lineage>
</organism>
<dbReference type="InterPro" id="IPR013087">
    <property type="entry name" value="Znf_C2H2_type"/>
</dbReference>
<name>A0ABR1KI07_9PEZI</name>
<dbReference type="Gene3D" id="3.30.160.60">
    <property type="entry name" value="Classic Zinc Finger"/>
    <property type="match status" value="1"/>
</dbReference>
<evidence type="ECO:0000256" key="1">
    <source>
        <dbReference type="PROSITE-ProRule" id="PRU00042"/>
    </source>
</evidence>
<reference evidence="4 5" key="1">
    <citation type="submission" date="2024-04" db="EMBL/GenBank/DDBJ databases">
        <title>Phyllosticta paracitricarpa is synonymous to the EU quarantine fungus P. citricarpa based on phylogenomic analyses.</title>
        <authorList>
            <consortium name="Lawrence Berkeley National Laboratory"/>
            <person name="Van Ingen-Buijs V.A."/>
            <person name="Van Westerhoven A.C."/>
            <person name="Haridas S."/>
            <person name="Skiadas P."/>
            <person name="Martin F."/>
            <person name="Groenewald J.Z."/>
            <person name="Crous P.W."/>
            <person name="Seidl M.F."/>
        </authorList>
    </citation>
    <scope>NUCLEOTIDE SEQUENCE [LARGE SCALE GENOMIC DNA]</scope>
    <source>
        <strain evidence="4 5">CBS 123371</strain>
    </source>
</reference>
<feature type="compositionally biased region" description="Acidic residues" evidence="2">
    <location>
        <begin position="332"/>
        <end position="367"/>
    </location>
</feature>
<comment type="caution">
    <text evidence="4">The sequence shown here is derived from an EMBL/GenBank/DDBJ whole genome shotgun (WGS) entry which is preliminary data.</text>
</comment>
<feature type="region of interest" description="Disordered" evidence="2">
    <location>
        <begin position="328"/>
        <end position="372"/>
    </location>
</feature>
<keyword evidence="1" id="KW-0862">Zinc</keyword>
<keyword evidence="1" id="KW-0863">Zinc-finger</keyword>
<dbReference type="PROSITE" id="PS00028">
    <property type="entry name" value="ZINC_FINGER_C2H2_1"/>
    <property type="match status" value="1"/>
</dbReference>
<keyword evidence="5" id="KW-1185">Reference proteome</keyword>
<feature type="domain" description="C2H2-type" evidence="3">
    <location>
        <begin position="11"/>
        <end position="39"/>
    </location>
</feature>
<gene>
    <name evidence="4" type="ORF">IWZ03DRAFT_360565</name>
</gene>
<sequence length="604" mass="68433">MATSTDMNNATRCRFCGEDFHYHTKLISHCKANHPGEPVYRCNVCNLVTTNGFYPLKQHLEGPCGHPNAAQEIEQLRLKSASNPYTEDATTNMDSVFWRTTCRFCSHLAANEKGLLSHVNTQHSYGDHMFKCGRCFHLASTVSNFTKHFDFCQRRAERLGLSNGQDDNGEVEPMEGVECSAATQDEAGPQTPTQPTRGHFSQKRLPGTHSASDHASQSPPAQSEDAEVYQRGSPRFSIFAGLAGTIMPQLMEQLVPVLKEELGEVLKSAVHQALGNEQSHGKSSDDTTTVKDAGQGTRKEALQAEVHQLSVQLNEFATRLVEVQEELRGMEEQDVDEEEEGEEEQEDEYEEEEKENEQESGSDDDEEKMIKKPAINSRFVSVDYDFAELPSTGSLNAWSTTPQFDSNRPDRNMEAPRVTNLNNPTLCRLCGHQCRTHKDHVAHFAAYHPHEKAYACPECQWCQSMHHNQLLRHLREGCRVVQARIQAHNDRKRVEARARMLEEEEARKVEEEARKSARKRMLRAEARRLRVQLNKLATRLVEVEEKLQHSDAEDYENEVDGAGGLDWELSNQETSEQVDGAENMDTENDDDDDDDEEESEEEDE</sequence>
<protein>
    <recommendedName>
        <fullName evidence="3">C2H2-type domain-containing protein</fullName>
    </recommendedName>
</protein>
<proteinExistence type="predicted"/>
<evidence type="ECO:0000313" key="4">
    <source>
        <dbReference type="EMBL" id="KAK7515359.1"/>
    </source>
</evidence>
<dbReference type="EMBL" id="JBBPHU010000007">
    <property type="protein sequence ID" value="KAK7515359.1"/>
    <property type="molecule type" value="Genomic_DNA"/>
</dbReference>
<feature type="compositionally biased region" description="Basic and acidic residues" evidence="2">
    <location>
        <begin position="279"/>
        <end position="289"/>
    </location>
</feature>
<feature type="region of interest" description="Disordered" evidence="2">
    <location>
        <begin position="548"/>
        <end position="604"/>
    </location>
</feature>
<evidence type="ECO:0000259" key="3">
    <source>
        <dbReference type="PROSITE" id="PS50157"/>
    </source>
</evidence>
<feature type="region of interest" description="Disordered" evidence="2">
    <location>
        <begin position="273"/>
        <end position="297"/>
    </location>
</feature>
<feature type="compositionally biased region" description="Acidic residues" evidence="2">
    <location>
        <begin position="582"/>
        <end position="604"/>
    </location>
</feature>
<keyword evidence="1" id="KW-0479">Metal-binding</keyword>
<evidence type="ECO:0000256" key="2">
    <source>
        <dbReference type="SAM" id="MobiDB-lite"/>
    </source>
</evidence>
<dbReference type="Proteomes" id="UP001363622">
    <property type="component" value="Unassembled WGS sequence"/>
</dbReference>
<dbReference type="SMART" id="SM00355">
    <property type="entry name" value="ZnF_C2H2"/>
    <property type="match status" value="5"/>
</dbReference>